<dbReference type="Proteomes" id="UP000789525">
    <property type="component" value="Unassembled WGS sequence"/>
</dbReference>
<protein>
    <submittedName>
        <fullName evidence="1">17508_t:CDS:1</fullName>
    </submittedName>
</protein>
<gene>
    <name evidence="1" type="ORF">ACOLOM_LOCUS2180</name>
</gene>
<reference evidence="1" key="1">
    <citation type="submission" date="2021-06" db="EMBL/GenBank/DDBJ databases">
        <authorList>
            <person name="Kallberg Y."/>
            <person name="Tangrot J."/>
            <person name="Rosling A."/>
        </authorList>
    </citation>
    <scope>NUCLEOTIDE SEQUENCE</scope>
    <source>
        <strain evidence="1">CL356</strain>
    </source>
</reference>
<dbReference type="EMBL" id="CAJVPT010002706">
    <property type="protein sequence ID" value="CAG8485861.1"/>
    <property type="molecule type" value="Genomic_DNA"/>
</dbReference>
<organism evidence="1 2">
    <name type="scientific">Acaulospora colombiana</name>
    <dbReference type="NCBI Taxonomy" id="27376"/>
    <lineage>
        <taxon>Eukaryota</taxon>
        <taxon>Fungi</taxon>
        <taxon>Fungi incertae sedis</taxon>
        <taxon>Mucoromycota</taxon>
        <taxon>Glomeromycotina</taxon>
        <taxon>Glomeromycetes</taxon>
        <taxon>Diversisporales</taxon>
        <taxon>Acaulosporaceae</taxon>
        <taxon>Acaulospora</taxon>
    </lineage>
</organism>
<name>A0ACA9KPH3_9GLOM</name>
<evidence type="ECO:0000313" key="1">
    <source>
        <dbReference type="EMBL" id="CAG8485861.1"/>
    </source>
</evidence>
<comment type="caution">
    <text evidence="1">The sequence shown here is derived from an EMBL/GenBank/DDBJ whole genome shotgun (WGS) entry which is preliminary data.</text>
</comment>
<accession>A0ACA9KPH3</accession>
<proteinExistence type="predicted"/>
<sequence length="279" mass="31168">MSFGGYTLSFTPYNSTTNSNYLILYAYEDNETLIGSIGPTPINPYSAMCITSNNTLLFAANTSNERNSWTLYNYRLPIVHLVFNGYYSNLEINYNVPEINSTVEPFNATTISITFNDPINLSESNLSIYHLTTGTLRQMVSGSMNGFFSAISGTLYLTPKATIRFLGLSRPERSAYFSNLISELANMVPVRSSRLSSNGNYQHIKNGTPLEQIFISIYVHKPMNSTERSVSGVFSDLDTMIRNKKITSISIGSITNDLDKNFGFENIHGKDIQLSVLLR</sequence>
<keyword evidence="2" id="KW-1185">Reference proteome</keyword>
<evidence type="ECO:0000313" key="2">
    <source>
        <dbReference type="Proteomes" id="UP000789525"/>
    </source>
</evidence>